<evidence type="ECO:0000259" key="2">
    <source>
        <dbReference type="Pfam" id="PF00850"/>
    </source>
</evidence>
<comment type="similarity">
    <text evidence="1">Belongs to the histone deacetylase family.</text>
</comment>
<dbReference type="AlphaFoldDB" id="A0A1H4AQ22"/>
<dbReference type="CDD" id="cd11599">
    <property type="entry name" value="HDAC_classII_2"/>
    <property type="match status" value="1"/>
</dbReference>
<keyword evidence="4" id="KW-1185">Reference proteome</keyword>
<dbReference type="InterPro" id="IPR000286">
    <property type="entry name" value="HDACs"/>
</dbReference>
<evidence type="ECO:0000313" key="3">
    <source>
        <dbReference type="EMBL" id="SEA37812.1"/>
    </source>
</evidence>
<dbReference type="PRINTS" id="PR01270">
    <property type="entry name" value="HDASUPER"/>
</dbReference>
<dbReference type="InterPro" id="IPR037138">
    <property type="entry name" value="His_deacetylse_dom_sf"/>
</dbReference>
<dbReference type="GO" id="GO:0004407">
    <property type="term" value="F:histone deacetylase activity"/>
    <property type="evidence" value="ECO:0007669"/>
    <property type="project" value="TreeGrafter"/>
</dbReference>
<dbReference type="SUPFAM" id="SSF52768">
    <property type="entry name" value="Arginase/deacetylase"/>
    <property type="match status" value="1"/>
</dbReference>
<sequence>MSTALISHPACFDHVTPPGHPERVDRLRAVEAALAGDAFLMLTRVEAPRAEDAALLRAHPQAHLAKLAAAEPAEGWASLDPDTHMGPGTLEAARRAAGACVLAVDMVLGGEVANAFCAVRPPGHHAEAMRAMGFCFYNTAAVGALHAVEAHGLSRVAIVDFDVHHGNGSQDIFAADGRVLYASSHEWPLYPGSGAADETGVGNIFNAPLRGGSGGAEFRAAYERVILPALDRFAPELLIISAGFDAHARDPLATLQLGEADFAWITGRLCDVADAHCRGRVVSTLEGGYDLEGLARSTAAHLRVLMERAP</sequence>
<dbReference type="OrthoDB" id="9808367at2"/>
<dbReference type="GO" id="GO:0040029">
    <property type="term" value="P:epigenetic regulation of gene expression"/>
    <property type="evidence" value="ECO:0007669"/>
    <property type="project" value="TreeGrafter"/>
</dbReference>
<dbReference type="Pfam" id="PF00850">
    <property type="entry name" value="Hist_deacetyl"/>
    <property type="match status" value="1"/>
</dbReference>
<organism evidence="3 4">
    <name type="scientific">Rubrimonas cliftonensis</name>
    <dbReference type="NCBI Taxonomy" id="89524"/>
    <lineage>
        <taxon>Bacteria</taxon>
        <taxon>Pseudomonadati</taxon>
        <taxon>Pseudomonadota</taxon>
        <taxon>Alphaproteobacteria</taxon>
        <taxon>Rhodobacterales</taxon>
        <taxon>Paracoccaceae</taxon>
        <taxon>Rubrimonas</taxon>
    </lineage>
</organism>
<name>A0A1H4AQ22_9RHOB</name>
<reference evidence="3 4" key="1">
    <citation type="submission" date="2016-10" db="EMBL/GenBank/DDBJ databases">
        <authorList>
            <person name="de Groot N.N."/>
        </authorList>
    </citation>
    <scope>NUCLEOTIDE SEQUENCE [LARGE SCALE GENOMIC DNA]</scope>
    <source>
        <strain evidence="3 4">DSM 15345</strain>
    </source>
</reference>
<accession>A0A1H4AQ22</accession>
<evidence type="ECO:0000256" key="1">
    <source>
        <dbReference type="ARBA" id="ARBA00005947"/>
    </source>
</evidence>
<dbReference type="Proteomes" id="UP000198703">
    <property type="component" value="Unassembled WGS sequence"/>
</dbReference>
<proteinExistence type="inferred from homology"/>
<dbReference type="PANTHER" id="PTHR10625">
    <property type="entry name" value="HISTONE DEACETYLASE HDAC1-RELATED"/>
    <property type="match status" value="1"/>
</dbReference>
<evidence type="ECO:0000313" key="4">
    <source>
        <dbReference type="Proteomes" id="UP000198703"/>
    </source>
</evidence>
<dbReference type="InterPro" id="IPR023801">
    <property type="entry name" value="His_deacetylse_dom"/>
</dbReference>
<feature type="domain" description="Histone deacetylase" evidence="2">
    <location>
        <begin position="20"/>
        <end position="305"/>
    </location>
</feature>
<gene>
    <name evidence="3" type="ORF">SAMN05444370_104316</name>
</gene>
<dbReference type="RefSeq" id="WP_093252431.1">
    <property type="nucleotide sequence ID" value="NZ_FNQM01000004.1"/>
</dbReference>
<dbReference type="Gene3D" id="3.40.800.20">
    <property type="entry name" value="Histone deacetylase domain"/>
    <property type="match status" value="1"/>
</dbReference>
<dbReference type="InterPro" id="IPR023696">
    <property type="entry name" value="Ureohydrolase_dom_sf"/>
</dbReference>
<protein>
    <submittedName>
        <fullName evidence="3">Acetoin utilization deacetylase AcuC</fullName>
    </submittedName>
</protein>
<dbReference type="EMBL" id="FNQM01000004">
    <property type="protein sequence ID" value="SEA37812.1"/>
    <property type="molecule type" value="Genomic_DNA"/>
</dbReference>
<dbReference type="PANTHER" id="PTHR10625:SF10">
    <property type="entry name" value="HISTONE DEACETYLASE HDAC1"/>
    <property type="match status" value="1"/>
</dbReference>
<dbReference type="STRING" id="89524.SAMN05444370_104316"/>